<proteinExistence type="predicted"/>
<protein>
    <submittedName>
        <fullName evidence="2">Uncharacterized protein</fullName>
    </submittedName>
</protein>
<dbReference type="EMBL" id="LR031872">
    <property type="protein sequence ID" value="VDC96011.1"/>
    <property type="molecule type" value="Genomic_DNA"/>
</dbReference>
<reference evidence="2" key="1">
    <citation type="submission" date="2018-11" db="EMBL/GenBank/DDBJ databases">
        <authorList>
            <consortium name="Genoscope - CEA"/>
            <person name="William W."/>
        </authorList>
    </citation>
    <scope>NUCLEOTIDE SEQUENCE</scope>
</reference>
<gene>
    <name evidence="2" type="ORF">BOLC3T18834H</name>
</gene>
<evidence type="ECO:0000256" key="1">
    <source>
        <dbReference type="SAM" id="MobiDB-lite"/>
    </source>
</evidence>
<dbReference type="AlphaFoldDB" id="A0A3P6BHR4"/>
<accession>A0A3P6BHR4</accession>
<organism evidence="2">
    <name type="scientific">Brassica oleracea</name>
    <name type="common">Wild cabbage</name>
    <dbReference type="NCBI Taxonomy" id="3712"/>
    <lineage>
        <taxon>Eukaryota</taxon>
        <taxon>Viridiplantae</taxon>
        <taxon>Streptophyta</taxon>
        <taxon>Embryophyta</taxon>
        <taxon>Tracheophyta</taxon>
        <taxon>Spermatophyta</taxon>
        <taxon>Magnoliopsida</taxon>
        <taxon>eudicotyledons</taxon>
        <taxon>Gunneridae</taxon>
        <taxon>Pentapetalae</taxon>
        <taxon>rosids</taxon>
        <taxon>malvids</taxon>
        <taxon>Brassicales</taxon>
        <taxon>Brassicaceae</taxon>
        <taxon>Brassiceae</taxon>
        <taxon>Brassica</taxon>
    </lineage>
</organism>
<feature type="non-terminal residue" evidence="2">
    <location>
        <position position="102"/>
    </location>
</feature>
<name>A0A3P6BHR4_BRAOL</name>
<evidence type="ECO:0000313" key="2">
    <source>
        <dbReference type="EMBL" id="VDC96011.1"/>
    </source>
</evidence>
<sequence>MLPSLILEPRSSFGLQAVLLVINRRVVRRTLSSSPRELPVVLPKRPRGFSRFLPRSRSSRQLGDPSKWSQPRSRRCFLPKRTVMRQLSLRRRFPKEPVFPMV</sequence>
<feature type="non-terminal residue" evidence="2">
    <location>
        <position position="1"/>
    </location>
</feature>
<feature type="compositionally biased region" description="Low complexity" evidence="1">
    <location>
        <begin position="49"/>
        <end position="60"/>
    </location>
</feature>
<feature type="region of interest" description="Disordered" evidence="1">
    <location>
        <begin position="47"/>
        <end position="72"/>
    </location>
</feature>